<evidence type="ECO:0000313" key="3">
    <source>
        <dbReference type="EMBL" id="ATL31316.1"/>
    </source>
</evidence>
<proteinExistence type="predicted"/>
<dbReference type="Gene3D" id="1.25.40.10">
    <property type="entry name" value="Tetratricopeptide repeat domain"/>
    <property type="match status" value="1"/>
</dbReference>
<feature type="region of interest" description="Disordered" evidence="2">
    <location>
        <begin position="240"/>
        <end position="261"/>
    </location>
</feature>
<evidence type="ECO:0000313" key="4">
    <source>
        <dbReference type="Proteomes" id="UP000221011"/>
    </source>
</evidence>
<dbReference type="InterPro" id="IPR011990">
    <property type="entry name" value="TPR-like_helical_dom_sf"/>
</dbReference>
<dbReference type="Proteomes" id="UP000221011">
    <property type="component" value="Chromosome"/>
</dbReference>
<accession>A0A291QII1</accession>
<dbReference type="RefSeq" id="WP_098245468.1">
    <property type="nucleotide sequence ID" value="NZ_CP022685.1"/>
</dbReference>
<feature type="repeat" description="TPR" evidence="1">
    <location>
        <begin position="53"/>
        <end position="86"/>
    </location>
</feature>
<dbReference type="EMBL" id="CP022685">
    <property type="protein sequence ID" value="ATL31316.1"/>
    <property type="molecule type" value="Genomic_DNA"/>
</dbReference>
<dbReference type="SUPFAM" id="SSF48452">
    <property type="entry name" value="TPR-like"/>
    <property type="match status" value="1"/>
</dbReference>
<keyword evidence="4" id="KW-1185">Reference proteome</keyword>
<evidence type="ECO:0000256" key="2">
    <source>
        <dbReference type="SAM" id="MobiDB-lite"/>
    </source>
</evidence>
<reference evidence="3 4" key="1">
    <citation type="submission" date="2017-08" db="EMBL/GenBank/DDBJ databases">
        <title>Complete Genome Sequence of Streptomyces formicae KY5, the formicamycin producer.</title>
        <authorList>
            <person name="Holmes N.A."/>
            <person name="Devine R."/>
            <person name="Qin Z."/>
            <person name="Seipke R.F."/>
            <person name="Wilkinson B."/>
            <person name="Hutchings M.I."/>
        </authorList>
    </citation>
    <scope>NUCLEOTIDE SEQUENCE [LARGE SCALE GENOMIC DNA]</scope>
    <source>
        <strain evidence="3 4">KY5</strain>
    </source>
</reference>
<name>A0A291QII1_9ACTN</name>
<gene>
    <name evidence="3" type="ORF">KY5_6298c</name>
</gene>
<dbReference type="AlphaFoldDB" id="A0A291QII1"/>
<dbReference type="KEGG" id="sfk:KY5_6298c"/>
<keyword evidence="1" id="KW-0802">TPR repeat</keyword>
<protein>
    <submittedName>
        <fullName evidence="3">Uncharacterized protein</fullName>
    </submittedName>
</protein>
<sequence length="737" mass="77999">MTADTERERAEQVCADGELALRRHEGAAAEKQFHEALALVEGDDCDAALRVAARAHTGAGRVRLAAGELDAAVAEFERARSLRPHAAGPLHWLGCAAAHAGDLTTAETHLTAALACAVPHPRTLIQRAYVHARAGRPDAARADLLTASRTAPLDEEAHWALAALSGRPAREVALRLRAAAVARAGAEAAKGAAGRPPRDAGTACGGDRAAALLETAWDLDREPGGFAPLYAALLVRSEEDREGGRDDGSESGDRRRGPARGARRGVAVDLLREAVRRAPTDHRVTHSLAIALLNSQDDERSSHWEPCVAAWAALLYDEGFWERVRVTAARRYGVPVERALVPVLRAGLRELLERRMPDADIGTRVAPGPLLQREADAAKLLAGVGGLPSAEPAEGTESGGGGGEPLFCGPLRIAELGRTAEFGAFAAAQEERLLQESVAASANGAAGAGAAAAPPTHTSLTYAFSELGFAQLLLGQNKPADALAALTELRCPGCRKRGGPGSGAVCEPDCARFDELNPGYAGLPDRHHRLALDARGLALEARLSMGRAELIAARPDFGAAAAYWRRALVHSRELERYRETQTAIVDMALGAARDAHRVGRLSLAVDTLETTRSVIGANERGRLEGQLARVLADRGISVANDETSLLDEPAADLRRSVAFNPHLLRAQVSLGIVLRGLASARWSSGSLSGARDTLREAIDQLTAALVHFPADPDLEEQREAAVADLDHVMWQPDESGR</sequence>
<dbReference type="InterPro" id="IPR019734">
    <property type="entry name" value="TPR_rpt"/>
</dbReference>
<dbReference type="SMART" id="SM00028">
    <property type="entry name" value="TPR"/>
    <property type="match status" value="3"/>
</dbReference>
<feature type="compositionally biased region" description="Basic and acidic residues" evidence="2">
    <location>
        <begin position="240"/>
        <end position="256"/>
    </location>
</feature>
<dbReference type="PROSITE" id="PS50005">
    <property type="entry name" value="TPR"/>
    <property type="match status" value="1"/>
</dbReference>
<evidence type="ECO:0000256" key="1">
    <source>
        <dbReference type="PROSITE-ProRule" id="PRU00339"/>
    </source>
</evidence>
<organism evidence="3 4">
    <name type="scientific">Streptomyces formicae</name>
    <dbReference type="NCBI Taxonomy" id="1616117"/>
    <lineage>
        <taxon>Bacteria</taxon>
        <taxon>Bacillati</taxon>
        <taxon>Actinomycetota</taxon>
        <taxon>Actinomycetes</taxon>
        <taxon>Kitasatosporales</taxon>
        <taxon>Streptomycetaceae</taxon>
        <taxon>Streptomyces</taxon>
    </lineage>
</organism>